<dbReference type="FunFam" id="3.20.20.70:FF:000056">
    <property type="entry name" value="hydroxyacid oxidase 2"/>
    <property type="match status" value="1"/>
</dbReference>
<feature type="binding site" evidence="5">
    <location>
        <position position="86"/>
    </location>
    <ligand>
        <name>FMN</name>
        <dbReference type="ChEBI" id="CHEBI:58210"/>
    </ligand>
</feature>
<dbReference type="EMBL" id="HBIU01026077">
    <property type="protein sequence ID" value="CAE0633355.1"/>
    <property type="molecule type" value="Transcribed_RNA"/>
</dbReference>
<protein>
    <recommendedName>
        <fullName evidence="6">FMN hydroxy acid dehydrogenase domain-containing protein</fullName>
    </recommendedName>
</protein>
<comment type="similarity">
    <text evidence="3">Belongs to the FMN-dependent alpha-hydroxy acid dehydrogenase family.</text>
</comment>
<feature type="binding site" evidence="5">
    <location>
        <position position="123"/>
    </location>
    <ligand>
        <name>glyoxylate</name>
        <dbReference type="ChEBI" id="CHEBI:36655"/>
    </ligand>
</feature>
<dbReference type="InterPro" id="IPR012133">
    <property type="entry name" value="Alpha-hydoxy_acid_DH_FMN"/>
</dbReference>
<name>A0A6S9EQQ3_HETAK</name>
<dbReference type="PANTHER" id="PTHR10578">
    <property type="entry name" value="S -2-HYDROXY-ACID OXIDASE-RELATED"/>
    <property type="match status" value="1"/>
</dbReference>
<feature type="binding site" evidence="5">
    <location>
        <position position="60"/>
    </location>
    <ligand>
        <name>FMN</name>
        <dbReference type="ChEBI" id="CHEBI:58210"/>
    </ligand>
</feature>
<evidence type="ECO:0000256" key="3">
    <source>
        <dbReference type="ARBA" id="ARBA00024042"/>
    </source>
</evidence>
<feature type="binding site" evidence="5">
    <location>
        <position position="114"/>
    </location>
    <ligand>
        <name>FMN</name>
        <dbReference type="ChEBI" id="CHEBI:58210"/>
    </ligand>
</feature>
<dbReference type="GO" id="GO:0005737">
    <property type="term" value="C:cytoplasm"/>
    <property type="evidence" value="ECO:0007669"/>
    <property type="project" value="UniProtKB-ARBA"/>
</dbReference>
<reference evidence="7" key="1">
    <citation type="submission" date="2021-01" db="EMBL/GenBank/DDBJ databases">
        <authorList>
            <person name="Corre E."/>
            <person name="Pelletier E."/>
            <person name="Niang G."/>
            <person name="Scheremetjew M."/>
            <person name="Finn R."/>
            <person name="Kale V."/>
            <person name="Holt S."/>
            <person name="Cochrane G."/>
            <person name="Meng A."/>
            <person name="Brown T."/>
            <person name="Cohen L."/>
        </authorList>
    </citation>
    <scope>NUCLEOTIDE SEQUENCE</scope>
    <source>
        <strain evidence="7">CCMP3107</strain>
    </source>
</reference>
<feature type="binding site" evidence="5">
    <location>
        <position position="88"/>
    </location>
    <ligand>
        <name>glyoxylate</name>
        <dbReference type="ChEBI" id="CHEBI:36655"/>
    </ligand>
</feature>
<dbReference type="GO" id="GO:0016491">
    <property type="term" value="F:oxidoreductase activity"/>
    <property type="evidence" value="ECO:0007669"/>
    <property type="project" value="UniProtKB-KW"/>
</dbReference>
<dbReference type="PIRSF" id="PIRSF000138">
    <property type="entry name" value="Al-hdrx_acd_dh"/>
    <property type="match status" value="1"/>
</dbReference>
<dbReference type="InterPro" id="IPR037396">
    <property type="entry name" value="FMN_HAD"/>
</dbReference>
<evidence type="ECO:0000256" key="2">
    <source>
        <dbReference type="ARBA" id="ARBA00023002"/>
    </source>
</evidence>
<evidence type="ECO:0000313" key="7">
    <source>
        <dbReference type="EMBL" id="CAE0633355.1"/>
    </source>
</evidence>
<accession>A0A6S9EQQ3</accession>
<dbReference type="AlphaFoldDB" id="A0A6S9EQQ3"/>
<evidence type="ECO:0000256" key="4">
    <source>
        <dbReference type="PIRSR" id="PIRSR000138-1"/>
    </source>
</evidence>
<comment type="cofactor">
    <cofactor evidence="1">
        <name>FMN</name>
        <dbReference type="ChEBI" id="CHEBI:58210"/>
    </cofactor>
</comment>
<dbReference type="Pfam" id="PF01070">
    <property type="entry name" value="FMN_dh"/>
    <property type="match status" value="1"/>
</dbReference>
<dbReference type="PANTHER" id="PTHR10578:SF149">
    <property type="entry name" value="2-HYDROXYACID OXIDASE 2"/>
    <property type="match status" value="1"/>
</dbReference>
<dbReference type="PROSITE" id="PS51349">
    <property type="entry name" value="FMN_HYDROXY_ACID_DH_2"/>
    <property type="match status" value="1"/>
</dbReference>
<sequence length="326" mass="35211">MRPRILRDVSKVDISTTILGDKISSPICVAPSAMQRMAHEDGENATARACAKSGTLMTLSSWSTIALEEVAQAGAAAEPSAPRWFQLYVYKDRDVVLDLVRRAEAAGYKAFAVTVDTPVLGRREADVRNRFKLPTHLTMGNFASKGGAHASGTKDGGKDSGLAAYVAGLIDRTLNWEDIAWLKRNTFMKVVVKGVMTAEDARMACEANVDGIWVSNHGARQLDTCLATIEMVPEIVAAVNKRCEIYVDGGVLRGTDAFKALALGCTAVFIGRPVLWGLAHSGEEGVAHVLQLLRAEFEMAMQLNGCTRVGEIQRAMVCHASEFAKL</sequence>
<evidence type="ECO:0000256" key="1">
    <source>
        <dbReference type="ARBA" id="ARBA00001917"/>
    </source>
</evidence>
<feature type="binding site" evidence="5">
    <location>
        <begin position="31"/>
        <end position="33"/>
    </location>
    <ligand>
        <name>FMN</name>
        <dbReference type="ChEBI" id="CHEBI:58210"/>
    </ligand>
</feature>
<dbReference type="InterPro" id="IPR000262">
    <property type="entry name" value="FMN-dep_DH"/>
</dbReference>
<dbReference type="Gene3D" id="3.20.20.70">
    <property type="entry name" value="Aldolase class I"/>
    <property type="match status" value="1"/>
</dbReference>
<gene>
    <name evidence="7" type="ORF">HAKA00212_LOCUS12068</name>
</gene>
<organism evidence="7">
    <name type="scientific">Heterosigma akashiwo</name>
    <name type="common">Chromophytic alga</name>
    <name type="synonym">Heterosigma carterae</name>
    <dbReference type="NCBI Taxonomy" id="2829"/>
    <lineage>
        <taxon>Eukaryota</taxon>
        <taxon>Sar</taxon>
        <taxon>Stramenopiles</taxon>
        <taxon>Ochrophyta</taxon>
        <taxon>Raphidophyceae</taxon>
        <taxon>Chattonellales</taxon>
        <taxon>Chattonellaceae</taxon>
        <taxon>Heterosigma</taxon>
    </lineage>
</organism>
<dbReference type="GO" id="GO:0010181">
    <property type="term" value="F:FMN binding"/>
    <property type="evidence" value="ECO:0007669"/>
    <property type="project" value="InterPro"/>
</dbReference>
<dbReference type="InterPro" id="IPR008259">
    <property type="entry name" value="FMN_hydac_DH_AS"/>
</dbReference>
<feature type="domain" description="FMN hydroxy acid dehydrogenase" evidence="6">
    <location>
        <begin position="1"/>
        <end position="322"/>
    </location>
</feature>
<dbReference type="CDD" id="cd02809">
    <property type="entry name" value="alpha_hydroxyacid_oxid_FMN"/>
    <property type="match status" value="1"/>
</dbReference>
<feature type="binding site" evidence="5">
    <location>
        <begin position="271"/>
        <end position="272"/>
    </location>
    <ligand>
        <name>FMN</name>
        <dbReference type="ChEBI" id="CHEBI:58210"/>
    </ligand>
</feature>
<feature type="binding site" evidence="5">
    <location>
        <position position="215"/>
    </location>
    <ligand>
        <name>FMN</name>
        <dbReference type="ChEBI" id="CHEBI:58210"/>
    </ligand>
</feature>
<feature type="binding site" evidence="5">
    <location>
        <position position="217"/>
    </location>
    <ligand>
        <name>glyoxylate</name>
        <dbReference type="ChEBI" id="CHEBI:36655"/>
    </ligand>
</feature>
<dbReference type="PROSITE" id="PS00557">
    <property type="entry name" value="FMN_HYDROXY_ACID_DH_1"/>
    <property type="match status" value="1"/>
</dbReference>
<keyword evidence="5" id="KW-0288">FMN</keyword>
<feature type="active site" description="Proton acceptor" evidence="4">
    <location>
        <position position="217"/>
    </location>
</feature>
<dbReference type="InterPro" id="IPR013785">
    <property type="entry name" value="Aldolase_TIM"/>
</dbReference>
<proteinExistence type="inferred from homology"/>
<keyword evidence="2" id="KW-0560">Oxidoreductase</keyword>
<keyword evidence="5" id="KW-0285">Flavoprotein</keyword>
<dbReference type="SUPFAM" id="SSF51395">
    <property type="entry name" value="FMN-linked oxidoreductases"/>
    <property type="match status" value="1"/>
</dbReference>
<evidence type="ECO:0000259" key="6">
    <source>
        <dbReference type="PROSITE" id="PS51349"/>
    </source>
</evidence>
<feature type="binding site" evidence="5">
    <location>
        <position position="193"/>
    </location>
    <ligand>
        <name>FMN</name>
        <dbReference type="ChEBI" id="CHEBI:58210"/>
    </ligand>
</feature>
<feature type="binding site" evidence="5">
    <location>
        <position position="220"/>
    </location>
    <ligand>
        <name>glyoxylate</name>
        <dbReference type="ChEBI" id="CHEBI:36655"/>
    </ligand>
</feature>
<evidence type="ECO:0000256" key="5">
    <source>
        <dbReference type="PIRSR" id="PIRSR000138-2"/>
    </source>
</evidence>